<feature type="transmembrane region" description="Helical" evidence="1">
    <location>
        <begin position="151"/>
        <end position="174"/>
    </location>
</feature>
<name>A0ABT0PYZ7_9RHOB</name>
<reference evidence="2" key="1">
    <citation type="submission" date="2022-05" db="EMBL/GenBank/DDBJ databases">
        <authorList>
            <person name="Park J.-S."/>
        </authorList>
    </citation>
    <scope>NUCLEOTIDE SEQUENCE</scope>
    <source>
        <strain evidence="2">2012CJ41-6</strain>
    </source>
</reference>
<organism evidence="2 3">
    <name type="scientific">Ruegeria spongiae</name>
    <dbReference type="NCBI Taxonomy" id="2942209"/>
    <lineage>
        <taxon>Bacteria</taxon>
        <taxon>Pseudomonadati</taxon>
        <taxon>Pseudomonadota</taxon>
        <taxon>Alphaproteobacteria</taxon>
        <taxon>Rhodobacterales</taxon>
        <taxon>Roseobacteraceae</taxon>
        <taxon>Ruegeria</taxon>
    </lineage>
</organism>
<gene>
    <name evidence="2" type="ORF">M3P21_04700</name>
</gene>
<evidence type="ECO:0000313" key="2">
    <source>
        <dbReference type="EMBL" id="MCL6282824.1"/>
    </source>
</evidence>
<evidence type="ECO:0008006" key="4">
    <source>
        <dbReference type="Google" id="ProtNLM"/>
    </source>
</evidence>
<keyword evidence="1" id="KW-0472">Membrane</keyword>
<keyword evidence="1" id="KW-1133">Transmembrane helix</keyword>
<keyword evidence="3" id="KW-1185">Reference proteome</keyword>
<dbReference type="EMBL" id="JAMFMB010000004">
    <property type="protein sequence ID" value="MCL6282824.1"/>
    <property type="molecule type" value="Genomic_DNA"/>
</dbReference>
<sequence>MSDPVTVEANEFGYLRLYALDVAPEHAKFLREPGAAEQLLGVEGLDSSEIEIFPVWDLEGFGLYGYLAEGCGIPEDQLDAEALDKIMGWVMLVRSAAFRSRAMDLTLDSRLEPIGCYREDRIDWSAEPLITKSATPYSAPRTPPREARSKAVRIGFAIFSMVMIALVAGVIWLIL</sequence>
<protein>
    <recommendedName>
        <fullName evidence="4">Type IV / VI secretion system DotU domain-containing protein</fullName>
    </recommendedName>
</protein>
<dbReference type="Proteomes" id="UP001203880">
    <property type="component" value="Unassembled WGS sequence"/>
</dbReference>
<keyword evidence="1" id="KW-0812">Transmembrane</keyword>
<comment type="caution">
    <text evidence="2">The sequence shown here is derived from an EMBL/GenBank/DDBJ whole genome shotgun (WGS) entry which is preliminary data.</text>
</comment>
<proteinExistence type="predicted"/>
<accession>A0ABT0PYZ7</accession>
<evidence type="ECO:0000313" key="3">
    <source>
        <dbReference type="Proteomes" id="UP001203880"/>
    </source>
</evidence>
<evidence type="ECO:0000256" key="1">
    <source>
        <dbReference type="SAM" id="Phobius"/>
    </source>
</evidence>
<dbReference type="RefSeq" id="WP_249707295.1">
    <property type="nucleotide sequence ID" value="NZ_JAMFMB010000004.1"/>
</dbReference>